<reference evidence="2" key="1">
    <citation type="journal article" date="2017" name="Nat. Microbiol.">
        <title>Global analysis of biosynthetic gene clusters reveals vast potential of secondary metabolite production in Penicillium species.</title>
        <authorList>
            <person name="Nielsen J.C."/>
            <person name="Grijseels S."/>
            <person name="Prigent S."/>
            <person name="Ji B."/>
            <person name="Dainat J."/>
            <person name="Nielsen K.F."/>
            <person name="Frisvad J.C."/>
            <person name="Workman M."/>
            <person name="Nielsen J."/>
        </authorList>
    </citation>
    <scope>NUCLEOTIDE SEQUENCE [LARGE SCALE GENOMIC DNA]</scope>
    <source>
        <strain evidence="2">IBT 13039</strain>
    </source>
</reference>
<name>A0A1V6X2W6_PENNA</name>
<sequence length="83" mass="9367">MHGHPSEALLRSLILIINARYGPMTTMAAQGLRHSLANLMGMTVQRWTKSPTAPTQVTLWVARRFAARQTIHQLHGLRWKKPG</sequence>
<evidence type="ECO:0000313" key="2">
    <source>
        <dbReference type="Proteomes" id="UP000191691"/>
    </source>
</evidence>
<evidence type="ECO:0000313" key="1">
    <source>
        <dbReference type="EMBL" id="OQE69425.1"/>
    </source>
</evidence>
<protein>
    <submittedName>
        <fullName evidence="1">Uncharacterized protein</fullName>
    </submittedName>
</protein>
<dbReference type="AlphaFoldDB" id="A0A1V6X2W6"/>
<keyword evidence="2" id="KW-1185">Reference proteome</keyword>
<proteinExistence type="predicted"/>
<comment type="caution">
    <text evidence="1">The sequence shown here is derived from an EMBL/GenBank/DDBJ whole genome shotgun (WGS) entry which is preliminary data.</text>
</comment>
<accession>A0A1V6X2W6</accession>
<dbReference type="EMBL" id="MOOB01000134">
    <property type="protein sequence ID" value="OQE69425.1"/>
    <property type="molecule type" value="Genomic_DNA"/>
</dbReference>
<dbReference type="Proteomes" id="UP000191691">
    <property type="component" value="Unassembled WGS sequence"/>
</dbReference>
<organism evidence="1 2">
    <name type="scientific">Penicillium nalgiovense</name>
    <dbReference type="NCBI Taxonomy" id="60175"/>
    <lineage>
        <taxon>Eukaryota</taxon>
        <taxon>Fungi</taxon>
        <taxon>Dikarya</taxon>
        <taxon>Ascomycota</taxon>
        <taxon>Pezizomycotina</taxon>
        <taxon>Eurotiomycetes</taxon>
        <taxon>Eurotiomycetidae</taxon>
        <taxon>Eurotiales</taxon>
        <taxon>Aspergillaceae</taxon>
        <taxon>Penicillium</taxon>
    </lineage>
</organism>
<gene>
    <name evidence="1" type="ORF">PENNAL_c0134G08601</name>
</gene>